<reference evidence="2" key="1">
    <citation type="journal article" date="2021" name="Proc. Natl. Acad. Sci. U.S.A.">
        <title>A Catalog of Tens of Thousands of Viruses from Human Metagenomes Reveals Hidden Associations with Chronic Diseases.</title>
        <authorList>
            <person name="Tisza M.J."/>
            <person name="Buck C.B."/>
        </authorList>
    </citation>
    <scope>NUCLEOTIDE SEQUENCE</scope>
    <source>
        <strain evidence="2">Ct6bU4</strain>
    </source>
</reference>
<protein>
    <submittedName>
        <fullName evidence="2">Collagen alpha 1(VIII) chain protein</fullName>
    </submittedName>
</protein>
<feature type="region of interest" description="Disordered" evidence="1">
    <location>
        <begin position="125"/>
        <end position="177"/>
    </location>
</feature>
<accession>A0A8S5VAG2</accession>
<evidence type="ECO:0000256" key="1">
    <source>
        <dbReference type="SAM" id="MobiDB-lite"/>
    </source>
</evidence>
<organism evidence="2">
    <name type="scientific">Siphoviridae sp. ct6bU4</name>
    <dbReference type="NCBI Taxonomy" id="2825344"/>
    <lineage>
        <taxon>Viruses</taxon>
        <taxon>Duplodnaviria</taxon>
        <taxon>Heunggongvirae</taxon>
        <taxon>Uroviricota</taxon>
        <taxon>Caudoviricetes</taxon>
    </lineage>
</organism>
<feature type="compositionally biased region" description="Low complexity" evidence="1">
    <location>
        <begin position="149"/>
        <end position="176"/>
    </location>
</feature>
<proteinExistence type="predicted"/>
<evidence type="ECO:0000313" key="2">
    <source>
        <dbReference type="EMBL" id="DAG03700.1"/>
    </source>
</evidence>
<name>A0A8S5VAG2_9CAUD</name>
<keyword evidence="2" id="KW-0176">Collagen</keyword>
<sequence>MSDSFVPPRYGEVFARFNTQQGRAGAPVPMTGRVVFTPTVTAVGGGAVYAPVERVGYVVGGVLMDAPAGGSEGVQLLAPQDGLSPSEWVYGVKAELYDEYGNFVEFPAGAISVLTGGRVDLTTSVRAGATGPGGSVDKPVEGPPGPAGPAGERGPAGPAGPAGERGPAGPAGVGVPQTLSLAGNQISLSHGGGTVMLPAGGSTEGKEPIRTYLLDWKRSSGAVVHGGGANAAARHFMTFDPNTGLGIVHLDFTVPPGRVVSGGLFEIPASGPKSVSLVEAQSATPSGGGVWVEANGRLFVTDAIRTPGRYIMNIVGFFTM</sequence>
<dbReference type="EMBL" id="BK016234">
    <property type="protein sequence ID" value="DAG03700.1"/>
    <property type="molecule type" value="Genomic_DNA"/>
</dbReference>